<name>A0AAV9RT30_9TELE</name>
<dbReference type="AlphaFoldDB" id="A0AAV9RT30"/>
<feature type="domain" description="DUF6729" evidence="1">
    <location>
        <begin position="248"/>
        <end position="373"/>
    </location>
</feature>
<accession>A0AAV9RT30</accession>
<comment type="caution">
    <text evidence="2">The sequence shown here is derived from an EMBL/GenBank/DDBJ whole genome shotgun (WGS) entry which is preliminary data.</text>
</comment>
<dbReference type="Proteomes" id="UP001311232">
    <property type="component" value="Unassembled WGS sequence"/>
</dbReference>
<evidence type="ECO:0000259" key="1">
    <source>
        <dbReference type="Pfam" id="PF20499"/>
    </source>
</evidence>
<dbReference type="InterPro" id="IPR046616">
    <property type="entry name" value="DUF6729"/>
</dbReference>
<reference evidence="2 3" key="1">
    <citation type="submission" date="2021-06" db="EMBL/GenBank/DDBJ databases">
        <authorList>
            <person name="Palmer J.M."/>
        </authorList>
    </citation>
    <scope>NUCLEOTIDE SEQUENCE [LARGE SCALE GENOMIC DNA]</scope>
    <source>
        <strain evidence="2 3">MEX-2019</strain>
        <tissue evidence="2">Muscle</tissue>
    </source>
</reference>
<protein>
    <recommendedName>
        <fullName evidence="1">DUF6729 domain-containing protein</fullName>
    </recommendedName>
</protein>
<evidence type="ECO:0000313" key="3">
    <source>
        <dbReference type="Proteomes" id="UP001311232"/>
    </source>
</evidence>
<dbReference type="PANTHER" id="PTHR24401:SF29">
    <property type="entry name" value="SI:CH211-243P7.3-RELATED"/>
    <property type="match status" value="1"/>
</dbReference>
<gene>
    <name evidence="2" type="ORF">CRENBAI_002028</name>
</gene>
<evidence type="ECO:0000313" key="2">
    <source>
        <dbReference type="EMBL" id="KAK5612018.1"/>
    </source>
</evidence>
<sequence>MPDTVWMARLRSFVTIGSWPADEGNRPAPRQKKCSHLLQARRLQLYLLLTLLLHSRRPLQLLPTLFLHGRRPLQVLPTLFLHGRRPLQVLPTLFLHGRRPLQVLPTLLLHGRRPLQVLPTLLLHGRRPLQVLPTLLLHGRRPLQVLPTLFLHGRRPLQVLPTLFLHGRRPLQVLPTLFLHGRRPLQVLPTLFLHGRRPLQVLPTLFLHGRRPLQVLPTLLHWDKFRELKATKRQPPLNLSMVDSVDWGGAKKRARRVLDVDQIYTMVTETLTCAKCKASHVSWSQAVLQQLDLAHRYACDVRVIRLLRERGLGNSPTRVLKQLRGRTTQRSGCNGCHGTPGPGLLPVTFPEPPQLDVVPSCKWLLSVYSQDILARLEDIKAHITSTYGSILKMDSTKKITKKLAGTAKRTALWLTSVGNEHGQILISVLTAQEGAGLDRMASDVVKRYEKAGVDPPVAFMRTVDAELRQQRP</sequence>
<keyword evidence="3" id="KW-1185">Reference proteome</keyword>
<dbReference type="EMBL" id="JAHHUM010001452">
    <property type="protein sequence ID" value="KAK5612018.1"/>
    <property type="molecule type" value="Genomic_DNA"/>
</dbReference>
<proteinExistence type="predicted"/>
<dbReference type="PANTHER" id="PTHR24401">
    <property type="entry name" value="SI:CH211-243P7.3-RELATED"/>
    <property type="match status" value="1"/>
</dbReference>
<organism evidence="2 3">
    <name type="scientific">Crenichthys baileyi</name>
    <name type="common">White River springfish</name>
    <dbReference type="NCBI Taxonomy" id="28760"/>
    <lineage>
        <taxon>Eukaryota</taxon>
        <taxon>Metazoa</taxon>
        <taxon>Chordata</taxon>
        <taxon>Craniata</taxon>
        <taxon>Vertebrata</taxon>
        <taxon>Euteleostomi</taxon>
        <taxon>Actinopterygii</taxon>
        <taxon>Neopterygii</taxon>
        <taxon>Teleostei</taxon>
        <taxon>Neoteleostei</taxon>
        <taxon>Acanthomorphata</taxon>
        <taxon>Ovalentaria</taxon>
        <taxon>Atherinomorphae</taxon>
        <taxon>Cyprinodontiformes</taxon>
        <taxon>Goodeidae</taxon>
        <taxon>Crenichthys</taxon>
    </lineage>
</organism>
<dbReference type="Pfam" id="PF20499">
    <property type="entry name" value="DUF6729"/>
    <property type="match status" value="1"/>
</dbReference>